<dbReference type="AlphaFoldDB" id="A0A6G1EY74"/>
<evidence type="ECO:0000313" key="1">
    <source>
        <dbReference type="EMBL" id="KAF0929600.1"/>
    </source>
</evidence>
<dbReference type="EMBL" id="SPHZ02000002">
    <property type="protein sequence ID" value="KAF0929600.1"/>
    <property type="molecule type" value="Genomic_DNA"/>
</dbReference>
<organism evidence="1 2">
    <name type="scientific">Oryza meyeriana var. granulata</name>
    <dbReference type="NCBI Taxonomy" id="110450"/>
    <lineage>
        <taxon>Eukaryota</taxon>
        <taxon>Viridiplantae</taxon>
        <taxon>Streptophyta</taxon>
        <taxon>Embryophyta</taxon>
        <taxon>Tracheophyta</taxon>
        <taxon>Spermatophyta</taxon>
        <taxon>Magnoliopsida</taxon>
        <taxon>Liliopsida</taxon>
        <taxon>Poales</taxon>
        <taxon>Poaceae</taxon>
        <taxon>BOP clade</taxon>
        <taxon>Oryzoideae</taxon>
        <taxon>Oryzeae</taxon>
        <taxon>Oryzinae</taxon>
        <taxon>Oryza</taxon>
        <taxon>Oryza meyeriana</taxon>
    </lineage>
</organism>
<comment type="caution">
    <text evidence="1">The sequence shown here is derived from an EMBL/GenBank/DDBJ whole genome shotgun (WGS) entry which is preliminary data.</text>
</comment>
<proteinExistence type="predicted"/>
<reference evidence="1 2" key="1">
    <citation type="submission" date="2019-11" db="EMBL/GenBank/DDBJ databases">
        <title>Whole genome sequence of Oryza granulata.</title>
        <authorList>
            <person name="Li W."/>
        </authorList>
    </citation>
    <scope>NUCLEOTIDE SEQUENCE [LARGE SCALE GENOMIC DNA]</scope>
    <source>
        <strain evidence="2">cv. Menghai</strain>
        <tissue evidence="1">Leaf</tissue>
    </source>
</reference>
<sequence>MRSVMSVDGWPHSAMPFRVADSARLCKLRDLGGSDVYSSFKEWHVFVNDLWVGMDELLVRWM</sequence>
<name>A0A6G1EY74_9ORYZ</name>
<gene>
    <name evidence="1" type="ORF">E2562_022798</name>
</gene>
<dbReference type="Proteomes" id="UP000479710">
    <property type="component" value="Unassembled WGS sequence"/>
</dbReference>
<evidence type="ECO:0000313" key="2">
    <source>
        <dbReference type="Proteomes" id="UP000479710"/>
    </source>
</evidence>
<keyword evidence="2" id="KW-1185">Reference proteome</keyword>
<accession>A0A6G1EY74</accession>
<protein>
    <submittedName>
        <fullName evidence="1">Uncharacterized protein</fullName>
    </submittedName>
</protein>